<keyword evidence="2" id="KW-1133">Transmembrane helix</keyword>
<feature type="region of interest" description="Disordered" evidence="1">
    <location>
        <begin position="237"/>
        <end position="259"/>
    </location>
</feature>
<feature type="transmembrane region" description="Helical" evidence="2">
    <location>
        <begin position="64"/>
        <end position="84"/>
    </location>
</feature>
<evidence type="ECO:0000256" key="2">
    <source>
        <dbReference type="SAM" id="Phobius"/>
    </source>
</evidence>
<evidence type="ECO:0000313" key="4">
    <source>
        <dbReference type="WBParaSite" id="BXY_1648800.1"/>
    </source>
</evidence>
<accession>A0A1I7STW8</accession>
<sequence length="259" mass="28886">MDVTQKPMPNGERLVGTRPRGGVKKGREKVSELGFSIVATDRSWPGVVCKIASIMNLGVRTIDLFLWVSLFGILTQIVYGASFVQNLEDAELNEEDKRGGGRAFLNTDDKRGGGRAFQFNDKRGGARAFAPVDVKRGGARAFAPIDYKRGGGRAFSGFNGGNYYLLNKRGGGRSFYGGFNYGSLYAPSFPLSYEKKADYVPYYLTEMKRAGGRAFQPKYYDPYFWYVDQTKRAGGRSFPISDESKEKRMLEEQADSRTI</sequence>
<feature type="region of interest" description="Disordered" evidence="1">
    <location>
        <begin position="1"/>
        <end position="24"/>
    </location>
</feature>
<organism evidence="3 4">
    <name type="scientific">Bursaphelenchus xylophilus</name>
    <name type="common">Pinewood nematode worm</name>
    <name type="synonym">Aphelenchoides xylophilus</name>
    <dbReference type="NCBI Taxonomy" id="6326"/>
    <lineage>
        <taxon>Eukaryota</taxon>
        <taxon>Metazoa</taxon>
        <taxon>Ecdysozoa</taxon>
        <taxon>Nematoda</taxon>
        <taxon>Chromadorea</taxon>
        <taxon>Rhabditida</taxon>
        <taxon>Tylenchina</taxon>
        <taxon>Tylenchomorpha</taxon>
        <taxon>Aphelenchoidea</taxon>
        <taxon>Aphelenchoididae</taxon>
        <taxon>Bursaphelenchus</taxon>
    </lineage>
</organism>
<evidence type="ECO:0000256" key="1">
    <source>
        <dbReference type="SAM" id="MobiDB-lite"/>
    </source>
</evidence>
<protein>
    <submittedName>
        <fullName evidence="4">Uncharacterized protein</fullName>
    </submittedName>
</protein>
<reference evidence="4" key="1">
    <citation type="submission" date="2016-11" db="UniProtKB">
        <authorList>
            <consortium name="WormBaseParasite"/>
        </authorList>
    </citation>
    <scope>IDENTIFICATION</scope>
</reference>
<dbReference type="eggNOG" id="ENOG502SY1M">
    <property type="taxonomic scope" value="Eukaryota"/>
</dbReference>
<evidence type="ECO:0000313" key="3">
    <source>
        <dbReference type="Proteomes" id="UP000095284"/>
    </source>
</evidence>
<proteinExistence type="predicted"/>
<keyword evidence="2" id="KW-0812">Transmembrane</keyword>
<dbReference type="WBParaSite" id="BXY_1648800.1">
    <property type="protein sequence ID" value="BXY_1648800.1"/>
    <property type="gene ID" value="BXY_1648800"/>
</dbReference>
<feature type="compositionally biased region" description="Basic and acidic residues" evidence="1">
    <location>
        <begin position="242"/>
        <end position="259"/>
    </location>
</feature>
<dbReference type="AlphaFoldDB" id="A0A1I7STW8"/>
<name>A0A1I7STW8_BURXY</name>
<dbReference type="Proteomes" id="UP000095284">
    <property type="component" value="Unplaced"/>
</dbReference>
<keyword evidence="2" id="KW-0472">Membrane</keyword>